<feature type="transmembrane region" description="Helical" evidence="1">
    <location>
        <begin position="53"/>
        <end position="70"/>
    </location>
</feature>
<evidence type="ECO:0000256" key="1">
    <source>
        <dbReference type="SAM" id="Phobius"/>
    </source>
</evidence>
<comment type="caution">
    <text evidence="3">The sequence shown here is derived from an EMBL/GenBank/DDBJ whole genome shotgun (WGS) entry which is preliminary data.</text>
</comment>
<sequence length="313" mass="34871">MVDTSIPNRGNTEQGTMRDGEVKYLGVGVVAFVAIVILSFWRNQAIDWDSFLPVYGSALGLLAIGIYIRVFKSAERFSALTIALAGYALFGVSMGIFFHIFMPRPEPMLDETLLRFDNFFGYHWPDAVIWLAEEQAWLGRTLSYIYNSSFAQLIAVIVVLAATGRIERLDLLLMTGMLGLILTFVVWQVFPNFSMGIHYPIPPEAEQAIRLVTNTAYGEMLRDAALNGIPIISNDGMLGVVAFPSYHTVMACLVVWFLIGTFAFWPALMVNLAMVPAIHIHGAHHILDFIGGVAVFFAALWLSRVFLWGRARV</sequence>
<dbReference type="EMBL" id="JBFNXX010000009">
    <property type="protein sequence ID" value="MEW9920645.1"/>
    <property type="molecule type" value="Genomic_DNA"/>
</dbReference>
<feature type="transmembrane region" description="Helical" evidence="1">
    <location>
        <begin position="246"/>
        <end position="274"/>
    </location>
</feature>
<organism evidence="3 4">
    <name type="scientific">Sulfitobacter sediminis</name>
    <dbReference type="NCBI Taxonomy" id="3234186"/>
    <lineage>
        <taxon>Bacteria</taxon>
        <taxon>Pseudomonadati</taxon>
        <taxon>Pseudomonadota</taxon>
        <taxon>Alphaproteobacteria</taxon>
        <taxon>Rhodobacterales</taxon>
        <taxon>Roseobacteraceae</taxon>
        <taxon>Sulfitobacter</taxon>
    </lineage>
</organism>
<protein>
    <submittedName>
        <fullName evidence="3">Phosphatase PAP2 family protein</fullName>
    </submittedName>
</protein>
<keyword evidence="1" id="KW-1133">Transmembrane helix</keyword>
<feature type="transmembrane region" description="Helical" evidence="1">
    <location>
        <begin position="171"/>
        <end position="190"/>
    </location>
</feature>
<proteinExistence type="predicted"/>
<name>A0ABV3RNU2_9RHOB</name>
<gene>
    <name evidence="3" type="ORF">AB2B41_13595</name>
</gene>
<dbReference type="Pfam" id="PF14378">
    <property type="entry name" value="PAP2_3"/>
    <property type="match status" value="1"/>
</dbReference>
<accession>A0ABV3RNU2</accession>
<feature type="domain" description="Inositolphosphotransferase Aur1/Ipt1" evidence="2">
    <location>
        <begin position="112"/>
        <end position="302"/>
    </location>
</feature>
<keyword evidence="1" id="KW-0472">Membrane</keyword>
<dbReference type="Proteomes" id="UP001556098">
    <property type="component" value="Unassembled WGS sequence"/>
</dbReference>
<keyword evidence="4" id="KW-1185">Reference proteome</keyword>
<feature type="transmembrane region" description="Helical" evidence="1">
    <location>
        <begin position="144"/>
        <end position="164"/>
    </location>
</feature>
<feature type="transmembrane region" description="Helical" evidence="1">
    <location>
        <begin position="24"/>
        <end position="41"/>
    </location>
</feature>
<evidence type="ECO:0000313" key="4">
    <source>
        <dbReference type="Proteomes" id="UP001556098"/>
    </source>
</evidence>
<feature type="transmembrane region" description="Helical" evidence="1">
    <location>
        <begin position="286"/>
        <end position="307"/>
    </location>
</feature>
<evidence type="ECO:0000259" key="2">
    <source>
        <dbReference type="Pfam" id="PF14378"/>
    </source>
</evidence>
<feature type="transmembrane region" description="Helical" evidence="1">
    <location>
        <begin position="77"/>
        <end position="101"/>
    </location>
</feature>
<dbReference type="RefSeq" id="WP_367878341.1">
    <property type="nucleotide sequence ID" value="NZ_JBFNXX010000009.1"/>
</dbReference>
<reference evidence="3 4" key="1">
    <citation type="submission" date="2024-07" db="EMBL/GenBank/DDBJ databases">
        <title>Marimonas sp.nov., isolated from tidal-flat sediment.</title>
        <authorList>
            <person name="Jayan J.N."/>
            <person name="Lee S.S."/>
        </authorList>
    </citation>
    <scope>NUCLEOTIDE SEQUENCE [LARGE SCALE GENOMIC DNA]</scope>
    <source>
        <strain evidence="3 4">MJW-29</strain>
    </source>
</reference>
<dbReference type="InterPro" id="IPR026841">
    <property type="entry name" value="Aur1/Ipt1"/>
</dbReference>
<evidence type="ECO:0000313" key="3">
    <source>
        <dbReference type="EMBL" id="MEW9920645.1"/>
    </source>
</evidence>
<keyword evidence="1" id="KW-0812">Transmembrane</keyword>